<name>A0A2H1WDG3_SPOFR</name>
<feature type="region of interest" description="Disordered" evidence="1">
    <location>
        <begin position="1"/>
        <end position="29"/>
    </location>
</feature>
<proteinExistence type="predicted"/>
<protein>
    <submittedName>
        <fullName evidence="2">SFRICE_006552</fullName>
    </submittedName>
</protein>
<sequence>MESPLLDSKNVEVTMNRSVSSSSNQLIPDNLELPDDTFRMSLDNFSMIGENVTIGREMSVDGSVGTNAETPTMELPTPLQTPDAQTPDIASPDIVQNPKSPDVEQTPDIESSDIVQTPEIESPDAVQTPDIATPDTVGTPGIESPGIENPAPEESPPIIETPKISDAKAEPRRPQTLLQLSLTKKSDNEIFVKPSPVIDLMSPAKMLQFEVEASSATPTMKRAAVDFDFFSKNNFEEYFAEVEAKYDNEVEDPGDGSTFKETPVIVKTDTVRHEIGYGKYQWPRGINF</sequence>
<feature type="region of interest" description="Disordered" evidence="1">
    <location>
        <begin position="62"/>
        <end position="110"/>
    </location>
</feature>
<reference evidence="2" key="1">
    <citation type="submission" date="2016-07" db="EMBL/GenBank/DDBJ databases">
        <authorList>
            <person name="Bretaudeau A."/>
        </authorList>
    </citation>
    <scope>NUCLEOTIDE SEQUENCE</scope>
    <source>
        <strain evidence="2">Rice</strain>
        <tissue evidence="2">Whole body</tissue>
    </source>
</reference>
<evidence type="ECO:0000256" key="1">
    <source>
        <dbReference type="SAM" id="MobiDB-lite"/>
    </source>
</evidence>
<feature type="compositionally biased region" description="Basic and acidic residues" evidence="1">
    <location>
        <begin position="163"/>
        <end position="173"/>
    </location>
</feature>
<accession>A0A2H1WDG3</accession>
<dbReference type="AlphaFoldDB" id="A0A2H1WDG3"/>
<evidence type="ECO:0000313" key="2">
    <source>
        <dbReference type="EMBL" id="SOQ51120.1"/>
    </source>
</evidence>
<feature type="compositionally biased region" description="Polar residues" evidence="1">
    <location>
        <begin position="11"/>
        <end position="27"/>
    </location>
</feature>
<dbReference type="EMBL" id="ODYU01007921">
    <property type="protein sequence ID" value="SOQ51120.1"/>
    <property type="molecule type" value="Genomic_DNA"/>
</dbReference>
<organism evidence="2">
    <name type="scientific">Spodoptera frugiperda</name>
    <name type="common">Fall armyworm</name>
    <dbReference type="NCBI Taxonomy" id="7108"/>
    <lineage>
        <taxon>Eukaryota</taxon>
        <taxon>Metazoa</taxon>
        <taxon>Ecdysozoa</taxon>
        <taxon>Arthropoda</taxon>
        <taxon>Hexapoda</taxon>
        <taxon>Insecta</taxon>
        <taxon>Pterygota</taxon>
        <taxon>Neoptera</taxon>
        <taxon>Endopterygota</taxon>
        <taxon>Lepidoptera</taxon>
        <taxon>Glossata</taxon>
        <taxon>Ditrysia</taxon>
        <taxon>Noctuoidea</taxon>
        <taxon>Noctuidae</taxon>
        <taxon>Amphipyrinae</taxon>
        <taxon>Spodoptera</taxon>
    </lineage>
</organism>
<gene>
    <name evidence="2" type="ORF">SFRICE_006552</name>
</gene>
<feature type="region of interest" description="Disordered" evidence="1">
    <location>
        <begin position="122"/>
        <end position="173"/>
    </location>
</feature>